<evidence type="ECO:0000313" key="2">
    <source>
        <dbReference type="Proteomes" id="UP000094776"/>
    </source>
</evidence>
<dbReference type="EMBL" id="CP013443">
    <property type="protein sequence ID" value="AOK18342.1"/>
    <property type="molecule type" value="Genomic_DNA"/>
</dbReference>
<reference evidence="1 2" key="1">
    <citation type="submission" date="2015-12" db="EMBL/GenBank/DDBJ databases">
        <title>Diversity of Burkholderia near neighbor genomes.</title>
        <authorList>
            <person name="Sahl J."/>
            <person name="Wagner D."/>
            <person name="Keim P."/>
        </authorList>
    </citation>
    <scope>NUCLEOTIDE SEQUENCE [LARGE SCALE GENOMIC DNA]</scope>
    <source>
        <strain evidence="1 2">MSMB1184WGS</strain>
    </source>
</reference>
<dbReference type="RefSeq" id="WP_069270701.1">
    <property type="nucleotide sequence ID" value="NZ_CP013443.1"/>
</dbReference>
<sequence length="75" mass="8527">MPHDKVDWKQAPKSAVWWAMDESGAAHWYCAPDVAAFTNFWYADQPPAPSFDYHGDYRASLTERPALALKRLNAS</sequence>
<organism evidence="1 2">
    <name type="scientific">Burkholderia cepacia</name>
    <name type="common">Pseudomonas cepacia</name>
    <dbReference type="NCBI Taxonomy" id="292"/>
    <lineage>
        <taxon>Bacteria</taxon>
        <taxon>Pseudomonadati</taxon>
        <taxon>Pseudomonadota</taxon>
        <taxon>Betaproteobacteria</taxon>
        <taxon>Burkholderiales</taxon>
        <taxon>Burkholderiaceae</taxon>
        <taxon>Burkholderia</taxon>
        <taxon>Burkholderia cepacia complex</taxon>
    </lineage>
</organism>
<accession>A0A1B4PWK9</accession>
<proteinExistence type="predicted"/>
<dbReference type="AlphaFoldDB" id="A0A1B4PWK9"/>
<evidence type="ECO:0000313" key="1">
    <source>
        <dbReference type="EMBL" id="AOK18342.1"/>
    </source>
</evidence>
<dbReference type="Proteomes" id="UP000094776">
    <property type="component" value="Chromosome 1"/>
</dbReference>
<name>A0A1B4PWK9_BURCE</name>
<gene>
    <name evidence="1" type="ORF">WT26_14230</name>
</gene>
<protein>
    <submittedName>
        <fullName evidence="1">Uncharacterized protein</fullName>
    </submittedName>
</protein>